<protein>
    <submittedName>
        <fullName evidence="1">Uncharacterized protein</fullName>
    </submittedName>
</protein>
<organism evidence="1">
    <name type="scientific">marine sediment metagenome</name>
    <dbReference type="NCBI Taxonomy" id="412755"/>
    <lineage>
        <taxon>unclassified sequences</taxon>
        <taxon>metagenomes</taxon>
        <taxon>ecological metagenomes</taxon>
    </lineage>
</organism>
<dbReference type="EMBL" id="LAZR01027303">
    <property type="protein sequence ID" value="KKL66132.1"/>
    <property type="molecule type" value="Genomic_DNA"/>
</dbReference>
<dbReference type="AlphaFoldDB" id="A0A0F9GSL9"/>
<accession>A0A0F9GSL9</accession>
<name>A0A0F9GSL9_9ZZZZ</name>
<proteinExistence type="predicted"/>
<reference evidence="1" key="1">
    <citation type="journal article" date="2015" name="Nature">
        <title>Complex archaea that bridge the gap between prokaryotes and eukaryotes.</title>
        <authorList>
            <person name="Spang A."/>
            <person name="Saw J.H."/>
            <person name="Jorgensen S.L."/>
            <person name="Zaremba-Niedzwiedzka K."/>
            <person name="Martijn J."/>
            <person name="Lind A.E."/>
            <person name="van Eijk R."/>
            <person name="Schleper C."/>
            <person name="Guy L."/>
            <person name="Ettema T.J."/>
        </authorList>
    </citation>
    <scope>NUCLEOTIDE SEQUENCE</scope>
</reference>
<gene>
    <name evidence="1" type="ORF">LCGC14_2148020</name>
</gene>
<comment type="caution">
    <text evidence="1">The sequence shown here is derived from an EMBL/GenBank/DDBJ whole genome shotgun (WGS) entry which is preliminary data.</text>
</comment>
<sequence>MIVGSELESELENCGICHRKIKQETAIHHEEYHLGVICLQCYSKNSEEDIKLITNMFMVFGGYFGMLRDPHFPVNEMIKCLLKEIQINKGVLPLESLKLNLFHLALMHGFTPEEFNMLDNDLLKRGYVT</sequence>
<evidence type="ECO:0000313" key="1">
    <source>
        <dbReference type="EMBL" id="KKL66132.1"/>
    </source>
</evidence>